<dbReference type="AlphaFoldDB" id="A0A195D8K8"/>
<proteinExistence type="predicted"/>
<organism evidence="1 2">
    <name type="scientific">Trachymyrmex cornetzi</name>
    <dbReference type="NCBI Taxonomy" id="471704"/>
    <lineage>
        <taxon>Eukaryota</taxon>
        <taxon>Metazoa</taxon>
        <taxon>Ecdysozoa</taxon>
        <taxon>Arthropoda</taxon>
        <taxon>Hexapoda</taxon>
        <taxon>Insecta</taxon>
        <taxon>Pterygota</taxon>
        <taxon>Neoptera</taxon>
        <taxon>Endopterygota</taxon>
        <taxon>Hymenoptera</taxon>
        <taxon>Apocrita</taxon>
        <taxon>Aculeata</taxon>
        <taxon>Formicoidea</taxon>
        <taxon>Formicidae</taxon>
        <taxon>Myrmicinae</taxon>
        <taxon>Trachymyrmex</taxon>
    </lineage>
</organism>
<keyword evidence="2" id="KW-1185">Reference proteome</keyword>
<dbReference type="Proteomes" id="UP000078492">
    <property type="component" value="Unassembled WGS sequence"/>
</dbReference>
<accession>A0A195D8K8</accession>
<protein>
    <submittedName>
        <fullName evidence="1">Uncharacterized protein</fullName>
    </submittedName>
</protein>
<sequence length="257" mass="29449">MRANNVASRGIFFLKGLFACSRMLQRSPAIAPIYFECVRYRDGSSENSIFISAETLLTLSFTSPTSMQSKCRARVIYTYFGWEESVSQLTVINLTRLCSILCMDALINKVKALKFPSQVNSSSERKHVRPFFLAAASSPTRGDHLGEPFVSAISRATAEQFKLFTWRIMSCERTNGRCKKQINYIKRCIFKFHQKILKDLYTFDFILCLYVDFEPQCHVFRTKQLRKPRPCHLCHQAVIKQASCCRGKSITSFPSGQ</sequence>
<evidence type="ECO:0000313" key="1">
    <source>
        <dbReference type="EMBL" id="KYN09218.1"/>
    </source>
</evidence>
<evidence type="ECO:0000313" key="2">
    <source>
        <dbReference type="Proteomes" id="UP000078492"/>
    </source>
</evidence>
<reference evidence="1 2" key="1">
    <citation type="submission" date="2015-09" db="EMBL/GenBank/DDBJ databases">
        <title>Trachymyrmex cornetzi WGS genome.</title>
        <authorList>
            <person name="Nygaard S."/>
            <person name="Hu H."/>
            <person name="Boomsma J."/>
            <person name="Zhang G."/>
        </authorList>
    </citation>
    <scope>NUCLEOTIDE SEQUENCE [LARGE SCALE GENOMIC DNA]</scope>
    <source>
        <strain evidence="1">Tcor2-1</strain>
        <tissue evidence="1">Whole body</tissue>
    </source>
</reference>
<gene>
    <name evidence="1" type="ORF">ALC57_18648</name>
</gene>
<name>A0A195D8K8_9HYME</name>
<dbReference type="EMBL" id="KQ981135">
    <property type="protein sequence ID" value="KYN09218.1"/>
    <property type="molecule type" value="Genomic_DNA"/>
</dbReference>